<reference evidence="5 6" key="1">
    <citation type="submission" date="2018-08" db="EMBL/GenBank/DDBJ databases">
        <title>Sequencing the genomes of 1000 actinobacteria strains.</title>
        <authorList>
            <person name="Klenk H.-P."/>
        </authorList>
    </citation>
    <scope>NUCLEOTIDE SEQUENCE [LARGE SCALE GENOMIC DNA]</scope>
    <source>
        <strain evidence="5 6">DSM 44099</strain>
    </source>
</reference>
<dbReference type="InterPro" id="IPR039422">
    <property type="entry name" value="MarR/SlyA-like"/>
</dbReference>
<dbReference type="GO" id="GO:0003700">
    <property type="term" value="F:DNA-binding transcription factor activity"/>
    <property type="evidence" value="ECO:0007669"/>
    <property type="project" value="InterPro"/>
</dbReference>
<evidence type="ECO:0000256" key="3">
    <source>
        <dbReference type="ARBA" id="ARBA00023163"/>
    </source>
</evidence>
<dbReference type="GO" id="GO:0003677">
    <property type="term" value="F:DNA binding"/>
    <property type="evidence" value="ECO:0007669"/>
    <property type="project" value="UniProtKB-KW"/>
</dbReference>
<dbReference type="InterPro" id="IPR036390">
    <property type="entry name" value="WH_DNA-bd_sf"/>
</dbReference>
<dbReference type="InterPro" id="IPR000835">
    <property type="entry name" value="HTH_MarR-typ"/>
</dbReference>
<dbReference type="InterPro" id="IPR036388">
    <property type="entry name" value="WH-like_DNA-bd_sf"/>
</dbReference>
<evidence type="ECO:0000256" key="1">
    <source>
        <dbReference type="ARBA" id="ARBA00023015"/>
    </source>
</evidence>
<evidence type="ECO:0000313" key="6">
    <source>
        <dbReference type="Proteomes" id="UP000256913"/>
    </source>
</evidence>
<dbReference type="GO" id="GO:0006950">
    <property type="term" value="P:response to stress"/>
    <property type="evidence" value="ECO:0007669"/>
    <property type="project" value="TreeGrafter"/>
</dbReference>
<keyword evidence="3" id="KW-0804">Transcription</keyword>
<sequence length="191" mass="18712">MTGDALDHQANLLGAVSLAVADRAAAAVAAASDGTAAVAGNPTAAAALSALLHFLDRPSIDQLRRVLGLTPSGAVRLVDRLAEAGLVTRGPGGDGRSRSVALTPAGLAAATRLSTARAAALGSALAGLSSAERSTLDDLLGKVMAGIVAEKEGGAWLCRLCDLTACGRDEGTCPTANAAAAKYGAAAVARS</sequence>
<feature type="domain" description="HTH marR-type" evidence="4">
    <location>
        <begin position="35"/>
        <end position="133"/>
    </location>
</feature>
<evidence type="ECO:0000259" key="4">
    <source>
        <dbReference type="SMART" id="SM00347"/>
    </source>
</evidence>
<comment type="caution">
    <text evidence="5">The sequence shown here is derived from an EMBL/GenBank/DDBJ whole genome shotgun (WGS) entry which is preliminary data.</text>
</comment>
<name>A0A3D9ZEB5_9ACTN</name>
<proteinExistence type="predicted"/>
<organism evidence="5 6">
    <name type="scientific">Asanoa ferruginea</name>
    <dbReference type="NCBI Taxonomy" id="53367"/>
    <lineage>
        <taxon>Bacteria</taxon>
        <taxon>Bacillati</taxon>
        <taxon>Actinomycetota</taxon>
        <taxon>Actinomycetes</taxon>
        <taxon>Micromonosporales</taxon>
        <taxon>Micromonosporaceae</taxon>
        <taxon>Asanoa</taxon>
    </lineage>
</organism>
<protein>
    <submittedName>
        <fullName evidence="5">DNA-binding MarR family transcriptional regulator</fullName>
    </submittedName>
</protein>
<evidence type="ECO:0000313" key="5">
    <source>
        <dbReference type="EMBL" id="REF95641.1"/>
    </source>
</evidence>
<dbReference type="EMBL" id="QUMQ01000001">
    <property type="protein sequence ID" value="REF95641.1"/>
    <property type="molecule type" value="Genomic_DNA"/>
</dbReference>
<dbReference type="PANTHER" id="PTHR33164:SF64">
    <property type="entry name" value="TRANSCRIPTIONAL REGULATOR SLYA"/>
    <property type="match status" value="1"/>
</dbReference>
<dbReference type="Pfam" id="PF12802">
    <property type="entry name" value="MarR_2"/>
    <property type="match status" value="1"/>
</dbReference>
<accession>A0A3D9ZEB5</accession>
<dbReference type="Proteomes" id="UP000256913">
    <property type="component" value="Unassembled WGS sequence"/>
</dbReference>
<dbReference type="PANTHER" id="PTHR33164">
    <property type="entry name" value="TRANSCRIPTIONAL REGULATOR, MARR FAMILY"/>
    <property type="match status" value="1"/>
</dbReference>
<keyword evidence="6" id="KW-1185">Reference proteome</keyword>
<dbReference type="RefSeq" id="WP_116067286.1">
    <property type="nucleotide sequence ID" value="NZ_BONB01000061.1"/>
</dbReference>
<keyword evidence="1" id="KW-0805">Transcription regulation</keyword>
<evidence type="ECO:0000256" key="2">
    <source>
        <dbReference type="ARBA" id="ARBA00023125"/>
    </source>
</evidence>
<dbReference type="Gene3D" id="1.10.10.10">
    <property type="entry name" value="Winged helix-like DNA-binding domain superfamily/Winged helix DNA-binding domain"/>
    <property type="match status" value="1"/>
</dbReference>
<dbReference type="SMART" id="SM00347">
    <property type="entry name" value="HTH_MARR"/>
    <property type="match status" value="1"/>
</dbReference>
<dbReference type="OrthoDB" id="5188551at2"/>
<dbReference type="SUPFAM" id="SSF46785">
    <property type="entry name" value="Winged helix' DNA-binding domain"/>
    <property type="match status" value="1"/>
</dbReference>
<dbReference type="AlphaFoldDB" id="A0A3D9ZEB5"/>
<gene>
    <name evidence="5" type="ORF">DFJ67_1600</name>
</gene>
<keyword evidence="2 5" id="KW-0238">DNA-binding</keyword>